<sequence>MTAAAERPGPGIVPAPGRAVRAAAVLGALGLLAFAAVNVSFEAGDRFATGSTAAYADGLSVMNWLVVALKLLGAAVLLLSLRTPSRAGGSALTTLLLWGAFAVFSLYALGSIGEAIAMLLGWAGGPGRIDAAGIGYVLAMTAFAGAFGATAVSCSHRTGWRRVPIALGVLGAPVLLAGILVLAPALLVALGVMPAL</sequence>
<feature type="transmembrane region" description="Helical" evidence="1">
    <location>
        <begin position="61"/>
        <end position="83"/>
    </location>
</feature>
<proteinExistence type="predicted"/>
<keyword evidence="1" id="KW-0472">Membrane</keyword>
<dbReference type="EMBL" id="JDYK01000003">
    <property type="protein sequence ID" value="EWS82462.1"/>
    <property type="molecule type" value="Genomic_DNA"/>
</dbReference>
<dbReference type="Proteomes" id="UP000023067">
    <property type="component" value="Unassembled WGS sequence"/>
</dbReference>
<protein>
    <submittedName>
        <fullName evidence="2">Uncharacterized protein</fullName>
    </submittedName>
</protein>
<accession>Z9JXE6</accession>
<dbReference type="eggNOG" id="ENOG50344DX">
    <property type="taxonomic scope" value="Bacteria"/>
</dbReference>
<dbReference type="PATRIC" id="fig|396014.3.peg.857"/>
<dbReference type="OrthoDB" id="3784207at2"/>
<feature type="transmembrane region" description="Helical" evidence="1">
    <location>
        <begin position="165"/>
        <end position="193"/>
    </location>
</feature>
<dbReference type="STRING" id="396014.BF93_11760"/>
<dbReference type="HOGENOM" id="CLU_1387950_0_0_11"/>
<organism evidence="2 3">
    <name type="scientific">Brachybacterium phenoliresistens</name>
    <dbReference type="NCBI Taxonomy" id="396014"/>
    <lineage>
        <taxon>Bacteria</taxon>
        <taxon>Bacillati</taxon>
        <taxon>Actinomycetota</taxon>
        <taxon>Actinomycetes</taxon>
        <taxon>Micrococcales</taxon>
        <taxon>Dermabacteraceae</taxon>
        <taxon>Brachybacterium</taxon>
    </lineage>
</organism>
<feature type="transmembrane region" description="Helical" evidence="1">
    <location>
        <begin position="134"/>
        <end position="153"/>
    </location>
</feature>
<evidence type="ECO:0000313" key="2">
    <source>
        <dbReference type="EMBL" id="EWS82462.1"/>
    </source>
</evidence>
<reference evidence="2 3" key="1">
    <citation type="submission" date="2014-02" db="EMBL/GenBank/DDBJ databases">
        <title>Genome sequence of Brachybacterium phenoliresistens strain W13A50.</title>
        <authorList>
            <person name="Wang X."/>
        </authorList>
    </citation>
    <scope>NUCLEOTIDE SEQUENCE [LARGE SCALE GENOMIC DNA]</scope>
    <source>
        <strain evidence="2 3">W13A50</strain>
    </source>
</reference>
<keyword evidence="3" id="KW-1185">Reference proteome</keyword>
<dbReference type="AlphaFoldDB" id="Z9JXE6"/>
<keyword evidence="1" id="KW-1133">Transmembrane helix</keyword>
<name>Z9JXE6_9MICO</name>
<gene>
    <name evidence="2" type="ORF">BF93_11760</name>
</gene>
<evidence type="ECO:0000256" key="1">
    <source>
        <dbReference type="SAM" id="Phobius"/>
    </source>
</evidence>
<keyword evidence="1" id="KW-0812">Transmembrane</keyword>
<comment type="caution">
    <text evidence="2">The sequence shown here is derived from an EMBL/GenBank/DDBJ whole genome shotgun (WGS) entry which is preliminary data.</text>
</comment>
<dbReference type="RefSeq" id="WP_038370828.1">
    <property type="nucleotide sequence ID" value="NZ_KK069989.1"/>
</dbReference>
<feature type="transmembrane region" description="Helical" evidence="1">
    <location>
        <begin position="20"/>
        <end position="41"/>
    </location>
</feature>
<evidence type="ECO:0000313" key="3">
    <source>
        <dbReference type="Proteomes" id="UP000023067"/>
    </source>
</evidence>
<feature type="transmembrane region" description="Helical" evidence="1">
    <location>
        <begin position="95"/>
        <end position="122"/>
    </location>
</feature>